<keyword evidence="3 5" id="KW-0012">Acyltransferase</keyword>
<feature type="active site" description="Acyl-thioester intermediate" evidence="4">
    <location>
        <position position="90"/>
    </location>
</feature>
<feature type="domain" description="Thiolase C-terminal" evidence="7">
    <location>
        <begin position="289"/>
        <end position="394"/>
    </location>
</feature>
<evidence type="ECO:0000313" key="9">
    <source>
        <dbReference type="Proteomes" id="UP000014216"/>
    </source>
</evidence>
<dbReference type="PANTHER" id="PTHR18919:SF107">
    <property type="entry name" value="ACETYL-COA ACETYLTRANSFERASE, CYTOSOLIC"/>
    <property type="match status" value="1"/>
</dbReference>
<comment type="similarity">
    <text evidence="1 5">Belongs to the thiolase-like superfamily. Thiolase family.</text>
</comment>
<accession>S0G7M6</accession>
<dbReference type="OrthoDB" id="9764638at2"/>
<dbReference type="Proteomes" id="UP000014216">
    <property type="component" value="Unassembled WGS sequence"/>
</dbReference>
<dbReference type="EMBL" id="APJX01000001">
    <property type="protein sequence ID" value="EMS81282.1"/>
    <property type="molecule type" value="Genomic_DNA"/>
</dbReference>
<dbReference type="EC" id="2.3.1.9" evidence="8"/>
<dbReference type="Pfam" id="PF00108">
    <property type="entry name" value="Thiolase_N"/>
    <property type="match status" value="1"/>
</dbReference>
<name>S0G7M6_9BACT</name>
<evidence type="ECO:0000313" key="8">
    <source>
        <dbReference type="EMBL" id="EMS81282.1"/>
    </source>
</evidence>
<keyword evidence="9" id="KW-1185">Reference proteome</keyword>
<evidence type="ECO:0000256" key="5">
    <source>
        <dbReference type="RuleBase" id="RU003557"/>
    </source>
</evidence>
<evidence type="ECO:0000259" key="7">
    <source>
        <dbReference type="Pfam" id="PF02803"/>
    </source>
</evidence>
<sequence>MYTKSYIPYKGYYSTPFCKWQGSLANENAITLGAAMSRQFFEQKDLDANDLDYCIFGNTIGQHRQFYASPWSAALLGADALPAIAISQACTTGATCINQAAMGIETGLFELPYVLTVDRTSNGPHTIWPNPKGPGGEVISENWNMDNFNADPNTGKKMVETAENVAKENGFTKEVCDDLVVRRYEQYLAGQADNRAFQRRYMQPVEIAISKKKTIMVEEDEGIIPSTKEGLARLKPTIPGGVLSFGAQTHPADGNAGVIVTTEEKARQLSADDKVTIQVIAYGFSRERRGFMPAAPVPATRMALKNADLTIKDIRVIKTHNPFIVNDLYFAKQMEIDPFGFNNFGSSLIFGHPQGPTATRLIIEGIEETVMAGGGYFLWTGCAAGDCGAALILKIS</sequence>
<dbReference type="PANTHER" id="PTHR18919">
    <property type="entry name" value="ACETYL-COA C-ACYLTRANSFERASE"/>
    <property type="match status" value="1"/>
</dbReference>
<keyword evidence="2 5" id="KW-0808">Transferase</keyword>
<evidence type="ECO:0000256" key="2">
    <source>
        <dbReference type="ARBA" id="ARBA00022679"/>
    </source>
</evidence>
<dbReference type="InterPro" id="IPR020616">
    <property type="entry name" value="Thiolase_N"/>
</dbReference>
<dbReference type="Gene3D" id="3.40.47.10">
    <property type="match status" value="2"/>
</dbReference>
<dbReference type="AlphaFoldDB" id="S0G7M6"/>
<reference evidence="8 9" key="1">
    <citation type="journal article" date="2013" name="Genome Announc.">
        <title>Draft Genome Sequence of Desulfotignum phosphitoxidans DSM 13687 Strain FiPS-3.</title>
        <authorList>
            <person name="Poehlein A."/>
            <person name="Daniel R."/>
            <person name="Simeonova D.D."/>
        </authorList>
    </citation>
    <scope>NUCLEOTIDE SEQUENCE [LARGE SCALE GENOMIC DNA]</scope>
    <source>
        <strain evidence="8 9">DSM 13687</strain>
    </source>
</reference>
<dbReference type="Pfam" id="PF02803">
    <property type="entry name" value="Thiolase_C"/>
    <property type="match status" value="1"/>
</dbReference>
<protein>
    <submittedName>
        <fullName evidence="8">Acetyl-CoA acetyltransferase AtoB</fullName>
        <ecNumber evidence="8">2.3.1.9</ecNumber>
    </submittedName>
</protein>
<feature type="active site" description="Proton acceptor" evidence="4">
    <location>
        <position position="352"/>
    </location>
</feature>
<dbReference type="PIRSF" id="PIRSF000429">
    <property type="entry name" value="Ac-CoA_Ac_transf"/>
    <property type="match status" value="1"/>
</dbReference>
<gene>
    <name evidence="8" type="primary">atoB3</name>
    <name evidence="8" type="ORF">Dpo_1c04230</name>
</gene>
<feature type="domain" description="Thiolase N-terminal" evidence="6">
    <location>
        <begin position="14"/>
        <end position="264"/>
    </location>
</feature>
<feature type="active site" description="Proton acceptor" evidence="4">
    <location>
        <position position="382"/>
    </location>
</feature>
<dbReference type="InterPro" id="IPR002155">
    <property type="entry name" value="Thiolase"/>
</dbReference>
<dbReference type="CDD" id="cd00751">
    <property type="entry name" value="thiolase"/>
    <property type="match status" value="1"/>
</dbReference>
<evidence type="ECO:0000259" key="6">
    <source>
        <dbReference type="Pfam" id="PF00108"/>
    </source>
</evidence>
<evidence type="ECO:0000256" key="1">
    <source>
        <dbReference type="ARBA" id="ARBA00010982"/>
    </source>
</evidence>
<evidence type="ECO:0000256" key="3">
    <source>
        <dbReference type="ARBA" id="ARBA00023315"/>
    </source>
</evidence>
<comment type="caution">
    <text evidence="8">The sequence shown here is derived from an EMBL/GenBank/DDBJ whole genome shotgun (WGS) entry which is preliminary data.</text>
</comment>
<proteinExistence type="inferred from homology"/>
<dbReference type="InterPro" id="IPR020617">
    <property type="entry name" value="Thiolase_C"/>
</dbReference>
<dbReference type="SUPFAM" id="SSF53901">
    <property type="entry name" value="Thiolase-like"/>
    <property type="match status" value="2"/>
</dbReference>
<dbReference type="GO" id="GO:0003985">
    <property type="term" value="F:acetyl-CoA C-acetyltransferase activity"/>
    <property type="evidence" value="ECO:0007669"/>
    <property type="project" value="UniProtKB-EC"/>
</dbReference>
<dbReference type="PATRIC" id="fig|1286635.3.peg.445"/>
<evidence type="ECO:0000256" key="4">
    <source>
        <dbReference type="PIRSR" id="PIRSR000429-1"/>
    </source>
</evidence>
<organism evidence="8 9">
    <name type="scientific">Desulfotignum phosphitoxidans DSM 13687</name>
    <dbReference type="NCBI Taxonomy" id="1286635"/>
    <lineage>
        <taxon>Bacteria</taxon>
        <taxon>Pseudomonadati</taxon>
        <taxon>Thermodesulfobacteriota</taxon>
        <taxon>Desulfobacteria</taxon>
        <taxon>Desulfobacterales</taxon>
        <taxon>Desulfobacteraceae</taxon>
        <taxon>Desulfotignum</taxon>
    </lineage>
</organism>
<dbReference type="InterPro" id="IPR016039">
    <property type="entry name" value="Thiolase-like"/>
</dbReference>
<dbReference type="RefSeq" id="WP_006963963.1">
    <property type="nucleotide sequence ID" value="NZ_APJX01000001.1"/>
</dbReference>